<name>A0ABR2BU81_9ROSI</name>
<dbReference type="Proteomes" id="UP001472677">
    <property type="component" value="Unassembled WGS sequence"/>
</dbReference>
<dbReference type="EMBL" id="JBBPBM010000084">
    <property type="protein sequence ID" value="KAK8510582.1"/>
    <property type="molecule type" value="Genomic_DNA"/>
</dbReference>
<feature type="compositionally biased region" description="Low complexity" evidence="1">
    <location>
        <begin position="36"/>
        <end position="52"/>
    </location>
</feature>
<proteinExistence type="predicted"/>
<comment type="caution">
    <text evidence="2">The sequence shown here is derived from an EMBL/GenBank/DDBJ whole genome shotgun (WGS) entry which is preliminary data.</text>
</comment>
<sequence>MLVRNSDITGSIPSLDSKLVSDNIVSQNDSSNAVELPNGNSGSSGSLQQSPNITADYSVGSGSATETSSDTSNIPLASTRPARA</sequence>
<accession>A0ABR2BU81</accession>
<protein>
    <submittedName>
        <fullName evidence="2">Uncharacterized protein</fullName>
    </submittedName>
</protein>
<evidence type="ECO:0000313" key="3">
    <source>
        <dbReference type="Proteomes" id="UP001472677"/>
    </source>
</evidence>
<feature type="compositionally biased region" description="Polar residues" evidence="1">
    <location>
        <begin position="60"/>
        <end position="76"/>
    </location>
</feature>
<evidence type="ECO:0000256" key="1">
    <source>
        <dbReference type="SAM" id="MobiDB-lite"/>
    </source>
</evidence>
<gene>
    <name evidence="2" type="ORF">V6N12_055509</name>
</gene>
<evidence type="ECO:0000313" key="2">
    <source>
        <dbReference type="EMBL" id="KAK8510582.1"/>
    </source>
</evidence>
<organism evidence="2 3">
    <name type="scientific">Hibiscus sabdariffa</name>
    <name type="common">roselle</name>
    <dbReference type="NCBI Taxonomy" id="183260"/>
    <lineage>
        <taxon>Eukaryota</taxon>
        <taxon>Viridiplantae</taxon>
        <taxon>Streptophyta</taxon>
        <taxon>Embryophyta</taxon>
        <taxon>Tracheophyta</taxon>
        <taxon>Spermatophyta</taxon>
        <taxon>Magnoliopsida</taxon>
        <taxon>eudicotyledons</taxon>
        <taxon>Gunneridae</taxon>
        <taxon>Pentapetalae</taxon>
        <taxon>rosids</taxon>
        <taxon>malvids</taxon>
        <taxon>Malvales</taxon>
        <taxon>Malvaceae</taxon>
        <taxon>Malvoideae</taxon>
        <taxon>Hibiscus</taxon>
    </lineage>
</organism>
<keyword evidence="3" id="KW-1185">Reference proteome</keyword>
<feature type="region of interest" description="Disordered" evidence="1">
    <location>
        <begin position="29"/>
        <end position="84"/>
    </location>
</feature>
<reference evidence="2 3" key="1">
    <citation type="journal article" date="2024" name="G3 (Bethesda)">
        <title>Genome assembly of Hibiscus sabdariffa L. provides insights into metabolisms of medicinal natural products.</title>
        <authorList>
            <person name="Kim T."/>
        </authorList>
    </citation>
    <scope>NUCLEOTIDE SEQUENCE [LARGE SCALE GENOMIC DNA]</scope>
    <source>
        <strain evidence="2">TK-2024</strain>
        <tissue evidence="2">Old leaves</tissue>
    </source>
</reference>